<name>A0A1G2UJ00_9BACT</name>
<evidence type="ECO:0000313" key="2">
    <source>
        <dbReference type="EMBL" id="OHB09142.1"/>
    </source>
</evidence>
<protein>
    <submittedName>
        <fullName evidence="2">Uncharacterized protein</fullName>
    </submittedName>
</protein>
<dbReference type="InterPro" id="IPR019099">
    <property type="entry name" value="Uncharacterised_PGPGW_TM"/>
</dbReference>
<organism evidence="2 3">
    <name type="scientific">Candidatus Zambryskibacteria bacterium RIFCSPLOWO2_02_FULL_39_14</name>
    <dbReference type="NCBI Taxonomy" id="1802769"/>
    <lineage>
        <taxon>Bacteria</taxon>
        <taxon>Candidatus Zambryskiibacteriota</taxon>
    </lineage>
</organism>
<dbReference type="Proteomes" id="UP000177096">
    <property type="component" value="Unassembled WGS sequence"/>
</dbReference>
<proteinExistence type="predicted"/>
<evidence type="ECO:0000256" key="1">
    <source>
        <dbReference type="SAM" id="Phobius"/>
    </source>
</evidence>
<reference evidence="2 3" key="1">
    <citation type="journal article" date="2016" name="Nat. Commun.">
        <title>Thousands of microbial genomes shed light on interconnected biogeochemical processes in an aquifer system.</title>
        <authorList>
            <person name="Anantharaman K."/>
            <person name="Brown C.T."/>
            <person name="Hug L.A."/>
            <person name="Sharon I."/>
            <person name="Castelle C.J."/>
            <person name="Probst A.J."/>
            <person name="Thomas B.C."/>
            <person name="Singh A."/>
            <person name="Wilkins M.J."/>
            <person name="Karaoz U."/>
            <person name="Brodie E.L."/>
            <person name="Williams K.H."/>
            <person name="Hubbard S.S."/>
            <person name="Banfield J.F."/>
        </authorList>
    </citation>
    <scope>NUCLEOTIDE SEQUENCE [LARGE SCALE GENOMIC DNA]</scope>
</reference>
<feature type="transmembrane region" description="Helical" evidence="1">
    <location>
        <begin position="15"/>
        <end position="32"/>
    </location>
</feature>
<keyword evidence="1" id="KW-0812">Transmembrane</keyword>
<comment type="caution">
    <text evidence="2">The sequence shown here is derived from an EMBL/GenBank/DDBJ whole genome shotgun (WGS) entry which is preliminary data.</text>
</comment>
<dbReference type="AlphaFoldDB" id="A0A1G2UJ00"/>
<sequence length="72" mass="8473">MKDFFKKIWTENKKVRKFIGVTLVIVGILSVITPFTPVGFLLVFGLEILGIRILFWNNLINWFKHKINKNKP</sequence>
<gene>
    <name evidence="2" type="ORF">A3I86_01700</name>
</gene>
<keyword evidence="1" id="KW-1133">Transmembrane helix</keyword>
<dbReference type="EMBL" id="MHWM01000009">
    <property type="protein sequence ID" value="OHB09142.1"/>
    <property type="molecule type" value="Genomic_DNA"/>
</dbReference>
<accession>A0A1G2UJ00</accession>
<keyword evidence="1" id="KW-0472">Membrane</keyword>
<dbReference type="Pfam" id="PF09656">
    <property type="entry name" value="PGPGW"/>
    <property type="match status" value="1"/>
</dbReference>
<evidence type="ECO:0000313" key="3">
    <source>
        <dbReference type="Proteomes" id="UP000177096"/>
    </source>
</evidence>